<dbReference type="CDD" id="cd00093">
    <property type="entry name" value="HTH_XRE"/>
    <property type="match status" value="1"/>
</dbReference>
<dbReference type="Gene3D" id="1.10.260.40">
    <property type="entry name" value="lambda repressor-like DNA-binding domains"/>
    <property type="match status" value="1"/>
</dbReference>
<gene>
    <name evidence="2" type="ORF">ACFO8L_09070</name>
</gene>
<keyword evidence="3" id="KW-1185">Reference proteome</keyword>
<protein>
    <submittedName>
        <fullName evidence="2">Scr1 family TA system antitoxin-like transcriptional regulator</fullName>
    </submittedName>
</protein>
<dbReference type="PROSITE" id="PS50943">
    <property type="entry name" value="HTH_CROC1"/>
    <property type="match status" value="1"/>
</dbReference>
<dbReference type="InterPro" id="IPR043917">
    <property type="entry name" value="DUF5753"/>
</dbReference>
<dbReference type="RefSeq" id="WP_262846866.1">
    <property type="nucleotide sequence ID" value="NZ_JANZYP010000053.1"/>
</dbReference>
<dbReference type="Pfam" id="PF19054">
    <property type="entry name" value="DUF5753"/>
    <property type="match status" value="1"/>
</dbReference>
<sequence>MNDLDARLTPVQRFGRELARCRREKGLSQARLAERLGCSPSLIGHIETGTRRPQLDFAEGCDRVFEPPDAHRFARLCRRISESPSGPEWFLRWQEEIEPQATTLRTWDPLLVPGLLQTEAYARAVFRGHLATTEQEVEEQVRSRMRRSLILDKDEPPALWVLLDEWVLQRFIGGPQIMCEQLTHLASVATRRNVTLQLAPYDSPSTDGLMSGFAIAELANAPTTVSIESAGTGEVSAEHELVSVILGRYDTIRAEAYRPGESIEKIKEAVAQWTQRV</sequence>
<name>A0ABV9EC89_9ACTN</name>
<dbReference type="Pfam" id="PF13560">
    <property type="entry name" value="HTH_31"/>
    <property type="match status" value="1"/>
</dbReference>
<organism evidence="2 3">
    <name type="scientific">Sphaerisporangium corydalis</name>
    <dbReference type="NCBI Taxonomy" id="1441875"/>
    <lineage>
        <taxon>Bacteria</taxon>
        <taxon>Bacillati</taxon>
        <taxon>Actinomycetota</taxon>
        <taxon>Actinomycetes</taxon>
        <taxon>Streptosporangiales</taxon>
        <taxon>Streptosporangiaceae</taxon>
        <taxon>Sphaerisporangium</taxon>
    </lineage>
</organism>
<comment type="caution">
    <text evidence="2">The sequence shown here is derived from an EMBL/GenBank/DDBJ whole genome shotgun (WGS) entry which is preliminary data.</text>
</comment>
<dbReference type="Proteomes" id="UP001595891">
    <property type="component" value="Unassembled WGS sequence"/>
</dbReference>
<dbReference type="InterPro" id="IPR001387">
    <property type="entry name" value="Cro/C1-type_HTH"/>
</dbReference>
<evidence type="ECO:0000313" key="3">
    <source>
        <dbReference type="Proteomes" id="UP001595891"/>
    </source>
</evidence>
<dbReference type="SUPFAM" id="SSF47413">
    <property type="entry name" value="lambda repressor-like DNA-binding domains"/>
    <property type="match status" value="1"/>
</dbReference>
<proteinExistence type="predicted"/>
<evidence type="ECO:0000259" key="1">
    <source>
        <dbReference type="PROSITE" id="PS50943"/>
    </source>
</evidence>
<dbReference type="EMBL" id="JBHSFN010000004">
    <property type="protein sequence ID" value="MFC4586222.1"/>
    <property type="molecule type" value="Genomic_DNA"/>
</dbReference>
<feature type="domain" description="HTH cro/C1-type" evidence="1">
    <location>
        <begin position="18"/>
        <end position="59"/>
    </location>
</feature>
<reference evidence="3" key="1">
    <citation type="journal article" date="2019" name="Int. J. Syst. Evol. Microbiol.">
        <title>The Global Catalogue of Microorganisms (GCM) 10K type strain sequencing project: providing services to taxonomists for standard genome sequencing and annotation.</title>
        <authorList>
            <consortium name="The Broad Institute Genomics Platform"/>
            <consortium name="The Broad Institute Genome Sequencing Center for Infectious Disease"/>
            <person name="Wu L."/>
            <person name="Ma J."/>
        </authorList>
    </citation>
    <scope>NUCLEOTIDE SEQUENCE [LARGE SCALE GENOMIC DNA]</scope>
    <source>
        <strain evidence="3">CCUG 49560</strain>
    </source>
</reference>
<dbReference type="SMART" id="SM00530">
    <property type="entry name" value="HTH_XRE"/>
    <property type="match status" value="1"/>
</dbReference>
<evidence type="ECO:0000313" key="2">
    <source>
        <dbReference type="EMBL" id="MFC4586222.1"/>
    </source>
</evidence>
<dbReference type="InterPro" id="IPR010982">
    <property type="entry name" value="Lambda_DNA-bd_dom_sf"/>
</dbReference>
<accession>A0ABV9EC89</accession>